<dbReference type="EMBL" id="CAJOBF010005927">
    <property type="protein sequence ID" value="CAF4191210.1"/>
    <property type="molecule type" value="Genomic_DNA"/>
</dbReference>
<comment type="caution">
    <text evidence="2">The sequence shown here is derived from an EMBL/GenBank/DDBJ whole genome shotgun (WGS) entry which is preliminary data.</text>
</comment>
<evidence type="ECO:0000313" key="6">
    <source>
        <dbReference type="Proteomes" id="UP000663887"/>
    </source>
</evidence>
<reference evidence="2" key="1">
    <citation type="submission" date="2021-02" db="EMBL/GenBank/DDBJ databases">
        <authorList>
            <person name="Nowell W R."/>
        </authorList>
    </citation>
    <scope>NUCLEOTIDE SEQUENCE</scope>
</reference>
<evidence type="ECO:0000313" key="1">
    <source>
        <dbReference type="EMBL" id="CAF1930302.1"/>
    </source>
</evidence>
<accession>A0A816LXC1</accession>
<evidence type="ECO:0000313" key="3">
    <source>
        <dbReference type="EMBL" id="CAF4191210.1"/>
    </source>
</evidence>
<dbReference type="EMBL" id="CAJNRF010000029">
    <property type="protein sequence ID" value="CAF1930302.1"/>
    <property type="molecule type" value="Genomic_DNA"/>
</dbReference>
<protein>
    <submittedName>
        <fullName evidence="2">Uncharacterized protein</fullName>
    </submittedName>
</protein>
<evidence type="ECO:0000313" key="4">
    <source>
        <dbReference type="EMBL" id="CAF4221478.1"/>
    </source>
</evidence>
<dbReference type="Proteomes" id="UP000663866">
    <property type="component" value="Unassembled WGS sequence"/>
</dbReference>
<dbReference type="Proteomes" id="UP000663887">
    <property type="component" value="Unassembled WGS sequence"/>
</dbReference>
<dbReference type="Proteomes" id="UP000663856">
    <property type="component" value="Unassembled WGS sequence"/>
</dbReference>
<dbReference type="EMBL" id="CAJOBG010007599">
    <property type="protein sequence ID" value="CAF4221478.1"/>
    <property type="molecule type" value="Genomic_DNA"/>
</dbReference>
<keyword evidence="5" id="KW-1185">Reference proteome</keyword>
<sequence length="232" mass="26687">MTSWPDARKDNESKIVKKFKLLKDQLTKELALQLCRNAPGCGFLYELYDAKHLDYEGAFQAYMMFLRAIAAMVPRPSFLYIFPKSCAGCAMLQILSILCLHPVLENEANNLFCELLFDTRGDILNRDDIRQMAMMMRRAYKGREDPFPYIGYCLDYDRKSQGFNMAYVIGVLFSSDQFCELMKSNSVLGAQIAHEMVKNLAVSDRQSQQLYQLLSKYKELISDNKSDTSKPL</sequence>
<gene>
    <name evidence="4" type="ORF">OVN521_LOCUS27464</name>
    <name evidence="3" type="ORF">UXM345_LOCUS27440</name>
    <name evidence="1" type="ORF">WKI299_LOCUS455</name>
    <name evidence="2" type="ORF">XDN619_LOCUS1554</name>
</gene>
<evidence type="ECO:0000313" key="5">
    <source>
        <dbReference type="Proteomes" id="UP000663866"/>
    </source>
</evidence>
<organism evidence="2 6">
    <name type="scientific">Rotaria magnacalcarata</name>
    <dbReference type="NCBI Taxonomy" id="392030"/>
    <lineage>
        <taxon>Eukaryota</taxon>
        <taxon>Metazoa</taxon>
        <taxon>Spiralia</taxon>
        <taxon>Gnathifera</taxon>
        <taxon>Rotifera</taxon>
        <taxon>Eurotatoria</taxon>
        <taxon>Bdelloidea</taxon>
        <taxon>Philodinida</taxon>
        <taxon>Philodinidae</taxon>
        <taxon>Rotaria</taxon>
    </lineage>
</organism>
<dbReference type="EMBL" id="CAJNRG010000071">
    <property type="protein sequence ID" value="CAF1964478.1"/>
    <property type="molecule type" value="Genomic_DNA"/>
</dbReference>
<name>A0A816LXC1_9BILA</name>
<dbReference type="AlphaFoldDB" id="A0A816LXC1"/>
<evidence type="ECO:0000313" key="2">
    <source>
        <dbReference type="EMBL" id="CAF1964478.1"/>
    </source>
</evidence>
<dbReference type="Proteomes" id="UP000663842">
    <property type="component" value="Unassembled WGS sequence"/>
</dbReference>
<proteinExistence type="predicted"/>